<reference evidence="2 3" key="1">
    <citation type="submission" date="2024-09" db="EMBL/GenBank/DDBJ databases">
        <authorList>
            <consortium name="All-Russian atlas of soil microorganisms"/>
            <consortium name="as a basis for the search for new antimicrobial producers and enzymes with unique properties"/>
            <person name="Sokolova E.A."/>
            <person name="Voronina E.N."/>
        </authorList>
    </citation>
    <scope>NUCLEOTIDE SEQUENCE [LARGE SCALE GENOMIC DNA]</scope>
    <source>
        <strain evidence="2 3">AF-22b-331.1</strain>
    </source>
</reference>
<sequence>MHADTPSAEGSGKDRGGMTIQTGSSTMHRIERLQLRGFTGMSTGTLLLWLCLLWPGVAAAAEDDWVRVADAALKAHGWRPADHARYAATRLDANGDGVMDEAYLVESRDRQRTAVRICLGTRPGAAAARCYIAAAEEGDASAMGVDRRAPGCHAYTGNTHDAVTDSTVCTPNASVEYFRMASAGSLLVYDRRSDDFQRFWYAD</sequence>
<organism evidence="2 3">
    <name type="scientific">Stenotrophomonas nematodicola</name>
    <dbReference type="NCBI Taxonomy" id="2656746"/>
    <lineage>
        <taxon>Bacteria</taxon>
        <taxon>Pseudomonadati</taxon>
        <taxon>Pseudomonadota</taxon>
        <taxon>Gammaproteobacteria</taxon>
        <taxon>Lysobacterales</taxon>
        <taxon>Lysobacteraceae</taxon>
        <taxon>Stenotrophomonas</taxon>
    </lineage>
</organism>
<dbReference type="EMBL" id="JBHGCJ010000006">
    <property type="protein sequence ID" value="MFG6109498.1"/>
    <property type="molecule type" value="Genomic_DNA"/>
</dbReference>
<comment type="caution">
    <text evidence="2">The sequence shown here is derived from an EMBL/GenBank/DDBJ whole genome shotgun (WGS) entry which is preliminary data.</text>
</comment>
<gene>
    <name evidence="2" type="ORF">ACEU0G_003510</name>
</gene>
<feature type="region of interest" description="Disordered" evidence="1">
    <location>
        <begin position="1"/>
        <end position="23"/>
    </location>
</feature>
<keyword evidence="3" id="KW-1185">Reference proteome</keyword>
<evidence type="ECO:0000313" key="2">
    <source>
        <dbReference type="EMBL" id="MFG6109498.1"/>
    </source>
</evidence>
<dbReference type="Proteomes" id="UP001605261">
    <property type="component" value="Unassembled WGS sequence"/>
</dbReference>
<name>A0ABW7CXG1_9GAMM</name>
<dbReference type="RefSeq" id="WP_394163169.1">
    <property type="nucleotide sequence ID" value="NZ_JBHGCJ010000006.1"/>
</dbReference>
<evidence type="ECO:0000256" key="1">
    <source>
        <dbReference type="SAM" id="MobiDB-lite"/>
    </source>
</evidence>
<accession>A0ABW7CXG1</accession>
<evidence type="ECO:0000313" key="3">
    <source>
        <dbReference type="Proteomes" id="UP001605261"/>
    </source>
</evidence>
<proteinExistence type="predicted"/>
<protein>
    <submittedName>
        <fullName evidence="2">Uncharacterized protein</fullName>
    </submittedName>
</protein>